<dbReference type="Proteomes" id="UP000323865">
    <property type="component" value="Chromosome"/>
</dbReference>
<dbReference type="PANTHER" id="PTHR30349:SF64">
    <property type="entry name" value="PROPHAGE INTEGRASE INTD-RELATED"/>
    <property type="match status" value="1"/>
</dbReference>
<dbReference type="CDD" id="cd01189">
    <property type="entry name" value="INT_ICEBs1_C_like"/>
    <property type="match status" value="1"/>
</dbReference>
<dbReference type="SUPFAM" id="SSF56349">
    <property type="entry name" value="DNA breaking-rejoining enzymes"/>
    <property type="match status" value="1"/>
</dbReference>
<evidence type="ECO:0000256" key="3">
    <source>
        <dbReference type="ARBA" id="ARBA00023172"/>
    </source>
</evidence>
<keyword evidence="2" id="KW-0238">DNA-binding</keyword>
<name>A0ABX6A4X0_9MICO</name>
<organism evidence="5 6">
    <name type="scientific">Dermabacter vaginalis</name>
    <dbReference type="NCBI Taxonomy" id="1630135"/>
    <lineage>
        <taxon>Bacteria</taxon>
        <taxon>Bacillati</taxon>
        <taxon>Actinomycetota</taxon>
        <taxon>Actinomycetes</taxon>
        <taxon>Micrococcales</taxon>
        <taxon>Dermabacteraceae</taxon>
        <taxon>Dermabacter</taxon>
    </lineage>
</organism>
<sequence length="373" mass="41392">MSAWQATSNPRVKRYEDKRTGKPRYLVRYRKPDGRQSMKRGFTTKRAAEQWLNETEAAKRTGTFVSVTDGKTRLADLEDRYFTIKASQVKPTTLADARTAWRLHVSPAFGAWQVSAIRTSDVELWAASLQGSATLVRRAHGILAGMLDLAVKDRLIAANPARGIRLPRPAGTMKHRYLTHTEVAKVARETGRHETLIYLLAYGGPRWGEAVALTPRDIDGRRVNIERSVTRLGGEWVVSTPKNHARRETWVPQFVADMLAREAEGKAPGELLFTNARGGYLRPPSKSGGSASNRWWALALERAGVEYLRPHDLRHTAASLAVQAGANVKVVQRMLGHASAAMTLDVYSDLFEDDLVTVADALDVARAAELNTF</sequence>
<proteinExistence type="inferred from homology"/>
<dbReference type="InterPro" id="IPR002104">
    <property type="entry name" value="Integrase_catalytic"/>
</dbReference>
<dbReference type="InterPro" id="IPR010998">
    <property type="entry name" value="Integrase_recombinase_N"/>
</dbReference>
<dbReference type="InterPro" id="IPR028259">
    <property type="entry name" value="AP2-like_int_N"/>
</dbReference>
<gene>
    <name evidence="5" type="ORF">FOB48_04410</name>
</gene>
<dbReference type="Gene3D" id="1.10.150.130">
    <property type="match status" value="1"/>
</dbReference>
<evidence type="ECO:0000313" key="6">
    <source>
        <dbReference type="Proteomes" id="UP000323865"/>
    </source>
</evidence>
<dbReference type="InterPro" id="IPR011010">
    <property type="entry name" value="DNA_brk_join_enz"/>
</dbReference>
<feature type="domain" description="Tyr recombinase" evidence="4">
    <location>
        <begin position="173"/>
        <end position="360"/>
    </location>
</feature>
<dbReference type="RefSeq" id="WP_150332995.1">
    <property type="nucleotide sequence ID" value="NZ_CP044108.1"/>
</dbReference>
<protein>
    <submittedName>
        <fullName evidence="5">Site-specific integrase</fullName>
    </submittedName>
</protein>
<evidence type="ECO:0000313" key="5">
    <source>
        <dbReference type="EMBL" id="QEU11606.1"/>
    </source>
</evidence>
<dbReference type="PROSITE" id="PS51898">
    <property type="entry name" value="TYR_RECOMBINASE"/>
    <property type="match status" value="1"/>
</dbReference>
<dbReference type="InterPro" id="IPR050090">
    <property type="entry name" value="Tyrosine_recombinase_XerCD"/>
</dbReference>
<reference evidence="5 6" key="1">
    <citation type="submission" date="2019-09" db="EMBL/GenBank/DDBJ databases">
        <title>FDA dAtabase for Regulatory Grade micrObial Sequences (FDA-ARGOS): Supporting development and validation of Infectious Disease Dx tests.</title>
        <authorList>
            <person name="Sciortino C."/>
            <person name="Tallon L."/>
            <person name="Sadzewicz L."/>
            <person name="Vavikolanu K."/>
            <person name="Mehta A."/>
            <person name="Aluvathingal J."/>
            <person name="Nadendla S."/>
            <person name="Nandy P."/>
            <person name="Geyer C."/>
            <person name="Yan Y."/>
            <person name="Sichtig H."/>
        </authorList>
    </citation>
    <scope>NUCLEOTIDE SEQUENCE [LARGE SCALE GENOMIC DNA]</scope>
    <source>
        <strain evidence="5 6">FDAARGOS_640</strain>
    </source>
</reference>
<keyword evidence="6" id="KW-1185">Reference proteome</keyword>
<comment type="similarity">
    <text evidence="1">Belongs to the 'phage' integrase family.</text>
</comment>
<keyword evidence="3" id="KW-0233">DNA recombination</keyword>
<evidence type="ECO:0000259" key="4">
    <source>
        <dbReference type="PROSITE" id="PS51898"/>
    </source>
</evidence>
<dbReference type="Pfam" id="PF14657">
    <property type="entry name" value="Arm-DNA-bind_4"/>
    <property type="match status" value="1"/>
</dbReference>
<evidence type="ECO:0000256" key="2">
    <source>
        <dbReference type="ARBA" id="ARBA00023125"/>
    </source>
</evidence>
<dbReference type="PANTHER" id="PTHR30349">
    <property type="entry name" value="PHAGE INTEGRASE-RELATED"/>
    <property type="match status" value="1"/>
</dbReference>
<dbReference type="InterPro" id="IPR013762">
    <property type="entry name" value="Integrase-like_cat_sf"/>
</dbReference>
<dbReference type="EMBL" id="CP044108">
    <property type="protein sequence ID" value="QEU11606.1"/>
    <property type="molecule type" value="Genomic_DNA"/>
</dbReference>
<accession>A0ABX6A4X0</accession>
<dbReference type="Gene3D" id="1.10.443.10">
    <property type="entry name" value="Intergrase catalytic core"/>
    <property type="match status" value="1"/>
</dbReference>
<evidence type="ECO:0000256" key="1">
    <source>
        <dbReference type="ARBA" id="ARBA00008857"/>
    </source>
</evidence>
<dbReference type="Pfam" id="PF00589">
    <property type="entry name" value="Phage_integrase"/>
    <property type="match status" value="1"/>
</dbReference>